<dbReference type="EMBL" id="CAJDYZ010000005">
    <property type="protein sequence ID" value="CAD1468058.1"/>
    <property type="molecule type" value="Genomic_DNA"/>
</dbReference>
<name>A0A6V7GWY3_9HYME</name>
<evidence type="ECO:0000313" key="2">
    <source>
        <dbReference type="Proteomes" id="UP000752696"/>
    </source>
</evidence>
<dbReference type="AlphaFoldDB" id="A0A6V7GWY3"/>
<feature type="non-terminal residue" evidence="1">
    <location>
        <position position="40"/>
    </location>
</feature>
<reference evidence="1" key="1">
    <citation type="submission" date="2020-07" db="EMBL/GenBank/DDBJ databases">
        <authorList>
            <person name="Nazaruddin N."/>
        </authorList>
    </citation>
    <scope>NUCLEOTIDE SEQUENCE</scope>
</reference>
<feature type="non-terminal residue" evidence="1">
    <location>
        <position position="1"/>
    </location>
</feature>
<sequence>ECFKALNICILYMSVALKLVKASSLKLKIEFKQTGHNLLP</sequence>
<comment type="caution">
    <text evidence="1">The sequence shown here is derived from an EMBL/GenBank/DDBJ whole genome shotgun (WGS) entry which is preliminary data.</text>
</comment>
<organism evidence="1 2">
    <name type="scientific">Heterotrigona itama</name>
    <dbReference type="NCBI Taxonomy" id="395501"/>
    <lineage>
        <taxon>Eukaryota</taxon>
        <taxon>Metazoa</taxon>
        <taxon>Ecdysozoa</taxon>
        <taxon>Arthropoda</taxon>
        <taxon>Hexapoda</taxon>
        <taxon>Insecta</taxon>
        <taxon>Pterygota</taxon>
        <taxon>Neoptera</taxon>
        <taxon>Endopterygota</taxon>
        <taxon>Hymenoptera</taxon>
        <taxon>Apocrita</taxon>
        <taxon>Aculeata</taxon>
        <taxon>Apoidea</taxon>
        <taxon>Anthophila</taxon>
        <taxon>Apidae</taxon>
        <taxon>Heterotrigona</taxon>
    </lineage>
</organism>
<evidence type="ECO:0000313" key="1">
    <source>
        <dbReference type="EMBL" id="CAD1468058.1"/>
    </source>
</evidence>
<dbReference type="Proteomes" id="UP000752696">
    <property type="component" value="Unassembled WGS sequence"/>
</dbReference>
<proteinExistence type="predicted"/>
<accession>A0A6V7GWY3</accession>
<gene>
    <name evidence="1" type="ORF">MHI_LOCUS291</name>
</gene>
<keyword evidence="2" id="KW-1185">Reference proteome</keyword>
<protein>
    <submittedName>
        <fullName evidence="1">Uncharacterized protein</fullName>
    </submittedName>
</protein>